<feature type="transmembrane region" description="Helical" evidence="1">
    <location>
        <begin position="32"/>
        <end position="49"/>
    </location>
</feature>
<keyword evidence="1" id="KW-0812">Transmembrane</keyword>
<dbReference type="Proteomes" id="UP001163981">
    <property type="component" value="Chromosome"/>
</dbReference>
<gene>
    <name evidence="2" type="ORF">JRG66_13010</name>
</gene>
<sequence>MKKLTIAGILILFLGCIIYLFAVDDISGLSRALLIGLMIGSALALRSQIGKS</sequence>
<reference evidence="2" key="1">
    <citation type="submission" date="2021-02" db="EMBL/GenBank/DDBJ databases">
        <title>Salinimicrobium sp. nov. isolated from seawater in Tongyeong, Republic of Korea.</title>
        <authorList>
            <person name="Lee S.-J."/>
        </authorList>
    </citation>
    <scope>NUCLEOTIDE SEQUENCE</scope>
    <source>
        <strain evidence="2">HN-2-9-2</strain>
    </source>
</reference>
<evidence type="ECO:0000256" key="1">
    <source>
        <dbReference type="SAM" id="Phobius"/>
    </source>
</evidence>
<dbReference type="EMBL" id="CP069620">
    <property type="protein sequence ID" value="UZH54874.1"/>
    <property type="molecule type" value="Genomic_DNA"/>
</dbReference>
<evidence type="ECO:0008006" key="4">
    <source>
        <dbReference type="Google" id="ProtNLM"/>
    </source>
</evidence>
<keyword evidence="1" id="KW-0472">Membrane</keyword>
<evidence type="ECO:0000313" key="3">
    <source>
        <dbReference type="Proteomes" id="UP001163981"/>
    </source>
</evidence>
<dbReference type="PROSITE" id="PS51257">
    <property type="entry name" value="PROKAR_LIPOPROTEIN"/>
    <property type="match status" value="1"/>
</dbReference>
<proteinExistence type="predicted"/>
<keyword evidence="3" id="KW-1185">Reference proteome</keyword>
<name>A0ABY6NPQ9_9FLAO</name>
<accession>A0ABY6NPQ9</accession>
<dbReference type="RefSeq" id="WP_265163215.1">
    <property type="nucleotide sequence ID" value="NZ_CP069620.1"/>
</dbReference>
<protein>
    <recommendedName>
        <fullName evidence="4">Lipoprotein</fullName>
    </recommendedName>
</protein>
<keyword evidence="1" id="KW-1133">Transmembrane helix</keyword>
<organism evidence="2 3">
    <name type="scientific">Salinimicrobium tongyeongense</name>
    <dbReference type="NCBI Taxonomy" id="2809707"/>
    <lineage>
        <taxon>Bacteria</taxon>
        <taxon>Pseudomonadati</taxon>
        <taxon>Bacteroidota</taxon>
        <taxon>Flavobacteriia</taxon>
        <taxon>Flavobacteriales</taxon>
        <taxon>Flavobacteriaceae</taxon>
        <taxon>Salinimicrobium</taxon>
    </lineage>
</organism>
<evidence type="ECO:0000313" key="2">
    <source>
        <dbReference type="EMBL" id="UZH54874.1"/>
    </source>
</evidence>